<evidence type="ECO:0000256" key="6">
    <source>
        <dbReference type="SAM" id="Phobius"/>
    </source>
</evidence>
<dbReference type="SUPFAM" id="SSF52540">
    <property type="entry name" value="P-loop containing nucleoside triphosphate hydrolases"/>
    <property type="match status" value="1"/>
</dbReference>
<keyword evidence="2" id="KW-0378">Hydrolase</keyword>
<dbReference type="Proteomes" id="UP000001589">
    <property type="component" value="Chromosome"/>
</dbReference>
<dbReference type="GO" id="GO:0000166">
    <property type="term" value="F:nucleotide binding"/>
    <property type="evidence" value="ECO:0007669"/>
    <property type="project" value="UniProtKB-KW"/>
</dbReference>
<evidence type="ECO:0000256" key="1">
    <source>
        <dbReference type="ARBA" id="ARBA00022741"/>
    </source>
</evidence>
<dbReference type="OrthoDB" id="517607at2"/>
<keyword evidence="6" id="KW-1133">Transmembrane helix</keyword>
<dbReference type="PANTHER" id="PTHR13748">
    <property type="entry name" value="COBW-RELATED"/>
    <property type="match status" value="1"/>
</dbReference>
<dbReference type="Gene3D" id="3.30.1220.10">
    <property type="entry name" value="CobW-like, C-terminal domain"/>
    <property type="match status" value="1"/>
</dbReference>
<dbReference type="Pfam" id="PF07683">
    <property type="entry name" value="CobW_C"/>
    <property type="match status" value="1"/>
</dbReference>
<keyword evidence="6" id="KW-0812">Transmembrane</keyword>
<name>A2BW53_PROM5</name>
<dbReference type="KEGG" id="pmc:P9515_08051"/>
<gene>
    <name evidence="9" type="primary">cobW</name>
    <name evidence="9" type="ordered locus">P9515_08051</name>
</gene>
<dbReference type="eggNOG" id="COG0523">
    <property type="taxonomic scope" value="Bacteria"/>
</dbReference>
<dbReference type="AlphaFoldDB" id="A2BW53"/>
<dbReference type="InterPro" id="IPR027417">
    <property type="entry name" value="P-loop_NTPase"/>
</dbReference>
<evidence type="ECO:0000259" key="7">
    <source>
        <dbReference type="Pfam" id="PF02492"/>
    </source>
</evidence>
<dbReference type="EMBL" id="CP000552">
    <property type="protein sequence ID" value="ABM72014.1"/>
    <property type="molecule type" value="Genomic_DNA"/>
</dbReference>
<dbReference type="InterPro" id="IPR036627">
    <property type="entry name" value="CobW-likC_sf"/>
</dbReference>
<dbReference type="SUPFAM" id="SSF90002">
    <property type="entry name" value="Hypothetical protein YjiA, C-terminal domain"/>
    <property type="match status" value="1"/>
</dbReference>
<feature type="domain" description="CobW/HypB/UreG nucleotide-binding" evidence="7">
    <location>
        <begin position="6"/>
        <end position="201"/>
    </location>
</feature>
<keyword evidence="3" id="KW-0143">Chaperone</keyword>
<dbReference type="GeneID" id="60201374"/>
<dbReference type="RefSeq" id="WP_011820119.1">
    <property type="nucleotide sequence ID" value="NC_008817.1"/>
</dbReference>
<dbReference type="GO" id="GO:0016787">
    <property type="term" value="F:hydrolase activity"/>
    <property type="evidence" value="ECO:0007669"/>
    <property type="project" value="UniProtKB-KW"/>
</dbReference>
<protein>
    <submittedName>
        <fullName evidence="9">Putative cobalamin synthesis protein</fullName>
    </submittedName>
</protein>
<comment type="catalytic activity">
    <reaction evidence="5">
        <text>GTP + H2O = GDP + phosphate + H(+)</text>
        <dbReference type="Rhea" id="RHEA:19669"/>
        <dbReference type="ChEBI" id="CHEBI:15377"/>
        <dbReference type="ChEBI" id="CHEBI:15378"/>
        <dbReference type="ChEBI" id="CHEBI:37565"/>
        <dbReference type="ChEBI" id="CHEBI:43474"/>
        <dbReference type="ChEBI" id="CHEBI:58189"/>
    </reaction>
    <physiologicalReaction direction="left-to-right" evidence="5">
        <dbReference type="Rhea" id="RHEA:19670"/>
    </physiologicalReaction>
</comment>
<dbReference type="STRING" id="167542.P9515_08051"/>
<dbReference type="GO" id="GO:0005737">
    <property type="term" value="C:cytoplasm"/>
    <property type="evidence" value="ECO:0007669"/>
    <property type="project" value="TreeGrafter"/>
</dbReference>
<evidence type="ECO:0000256" key="5">
    <source>
        <dbReference type="ARBA" id="ARBA00049117"/>
    </source>
</evidence>
<keyword evidence="1" id="KW-0547">Nucleotide-binding</keyword>
<evidence type="ECO:0000313" key="9">
    <source>
        <dbReference type="EMBL" id="ABM72014.1"/>
    </source>
</evidence>
<dbReference type="PANTHER" id="PTHR13748:SF62">
    <property type="entry name" value="COBW DOMAIN-CONTAINING PROTEIN"/>
    <property type="match status" value="1"/>
</dbReference>
<keyword evidence="6" id="KW-0472">Membrane</keyword>
<dbReference type="CDD" id="cd03112">
    <property type="entry name" value="CobW-like"/>
    <property type="match status" value="1"/>
</dbReference>
<evidence type="ECO:0000256" key="4">
    <source>
        <dbReference type="ARBA" id="ARBA00034320"/>
    </source>
</evidence>
<proteinExistence type="inferred from homology"/>
<comment type="similarity">
    <text evidence="4">Belongs to the SIMIBI class G3E GTPase family. ZNG1 subfamily.</text>
</comment>
<organism evidence="9 10">
    <name type="scientific">Prochlorococcus marinus (strain MIT 9515)</name>
    <dbReference type="NCBI Taxonomy" id="167542"/>
    <lineage>
        <taxon>Bacteria</taxon>
        <taxon>Bacillati</taxon>
        <taxon>Cyanobacteriota</taxon>
        <taxon>Cyanophyceae</taxon>
        <taxon>Synechococcales</taxon>
        <taxon>Prochlorococcaceae</taxon>
        <taxon>Prochlorococcus</taxon>
    </lineage>
</organism>
<dbReference type="InterPro" id="IPR051316">
    <property type="entry name" value="Zinc-reg_GTPase_activator"/>
</dbReference>
<dbReference type="InterPro" id="IPR003495">
    <property type="entry name" value="CobW/HypB/UreG_nucleotide-bd"/>
</dbReference>
<reference evidence="9 10" key="1">
    <citation type="journal article" date="2007" name="PLoS Genet.">
        <title>Patterns and implications of gene gain and loss in the evolution of Prochlorococcus.</title>
        <authorList>
            <person name="Kettler G.C."/>
            <person name="Martiny A.C."/>
            <person name="Huang K."/>
            <person name="Zucker J."/>
            <person name="Coleman M.L."/>
            <person name="Rodrigue S."/>
            <person name="Chen F."/>
            <person name="Lapidus A."/>
            <person name="Ferriera S."/>
            <person name="Johnson J."/>
            <person name="Steglich C."/>
            <person name="Church G.M."/>
            <person name="Richardson P."/>
            <person name="Chisholm S.W."/>
        </authorList>
    </citation>
    <scope>NUCLEOTIDE SEQUENCE [LARGE SCALE GENOMIC DNA]</scope>
    <source>
        <strain evidence="9 10">MIT 9515</strain>
    </source>
</reference>
<feature type="domain" description="CobW C-terminal" evidence="8">
    <location>
        <begin position="253"/>
        <end position="337"/>
    </location>
</feature>
<dbReference type="Pfam" id="PF02492">
    <property type="entry name" value="cobW"/>
    <property type="match status" value="1"/>
</dbReference>
<dbReference type="InterPro" id="IPR011629">
    <property type="entry name" value="CobW-like_C"/>
</dbReference>
<dbReference type="Gene3D" id="3.40.50.300">
    <property type="entry name" value="P-loop containing nucleotide triphosphate hydrolases"/>
    <property type="match status" value="1"/>
</dbReference>
<evidence type="ECO:0000259" key="8">
    <source>
        <dbReference type="Pfam" id="PF07683"/>
    </source>
</evidence>
<accession>A2BW53</accession>
<evidence type="ECO:0000256" key="2">
    <source>
        <dbReference type="ARBA" id="ARBA00022801"/>
    </source>
</evidence>
<dbReference type="HOGENOM" id="CLU_017452_1_0_3"/>
<evidence type="ECO:0000313" key="10">
    <source>
        <dbReference type="Proteomes" id="UP000001589"/>
    </source>
</evidence>
<feature type="transmembrane region" description="Helical" evidence="6">
    <location>
        <begin position="6"/>
        <end position="26"/>
    </location>
</feature>
<evidence type="ECO:0000256" key="3">
    <source>
        <dbReference type="ARBA" id="ARBA00023186"/>
    </source>
</evidence>
<sequence>MNKRTPVIVISGFLGSGKTTFLRYLLKNSNKKFGLIINEFGDVGIDGDLVKSCNGCDDSDTDCIIELNNGCLCCTVQDDFIPSIKSLLNFNPDIDAIIIETSGLALPLPLLQALNWPEIRTSIYLDQVIGIVNGESMLKGSPINDLSEITNQYDSLNKIDHKSSIDELFEEQLEVSDLVLISRGDVLNEQEFKSIKNIIKNKFNSTVPILKSINGIVDLKYIFDFELKKDNYKKFITEEHDHNHIELVSDSIKLNYFLDKKEFEKEMVNVLSDSNILRIKGRLWIPKKSLPLQIQIVGKKINTWYEEAPLNCWRPIDSGGLDLVIISFDDVSIKKLIKKIKEKFKILNGP</sequence>